<dbReference type="SUPFAM" id="SSF52075">
    <property type="entry name" value="Outer arm dynein light chain 1"/>
    <property type="match status" value="1"/>
</dbReference>
<dbReference type="EMBL" id="CAXAMM010024002">
    <property type="protein sequence ID" value="CAK9054528.1"/>
    <property type="molecule type" value="Genomic_DNA"/>
</dbReference>
<dbReference type="PANTHER" id="PTHR32134">
    <property type="entry name" value="FNIP REPEAT-CONTAINING PROTEIN"/>
    <property type="match status" value="1"/>
</dbReference>
<dbReference type="Gene3D" id="3.80.10.10">
    <property type="entry name" value="Ribonuclease Inhibitor"/>
    <property type="match status" value="2"/>
</dbReference>
<dbReference type="InterPro" id="IPR000626">
    <property type="entry name" value="Ubiquitin-like_dom"/>
</dbReference>
<dbReference type="InterPro" id="IPR051251">
    <property type="entry name" value="STK_FNIP-Repeat"/>
</dbReference>
<evidence type="ECO:0000313" key="3">
    <source>
        <dbReference type="EMBL" id="CAK9054528.1"/>
    </source>
</evidence>
<dbReference type="SUPFAM" id="SSF54236">
    <property type="entry name" value="Ubiquitin-like"/>
    <property type="match status" value="1"/>
</dbReference>
<keyword evidence="4" id="KW-1185">Reference proteome</keyword>
<accession>A0ABP0MTR6</accession>
<dbReference type="InterPro" id="IPR032675">
    <property type="entry name" value="LRR_dom_sf"/>
</dbReference>
<dbReference type="InterPro" id="IPR008615">
    <property type="entry name" value="FNIP"/>
</dbReference>
<feature type="compositionally biased region" description="Basic and acidic residues" evidence="1">
    <location>
        <begin position="47"/>
        <end position="61"/>
    </location>
</feature>
<sequence length="936" mass="102938">MHHHASDESVSPMIVHTQSFTPDIVDATINHSVETLPSGPTEDAGEPFDHVRPETASEDRSPSLVDPKSGGWEDELRECPSAAGPLFNRTELGGSDPSPTTDLLERTAWTPSQGQDLAVAATKLERRAAHGKKMGNAALKQRFVNLLEKHAPLLVKAQQRWRVMVEYRESMDPPQENSDLPYEDLLALSVLGVSARLERLELQERVLENLGIFVPFQIDRACLEEVELSLSGLQLQISAARFALRCRLKDLDQTADEMRGAAATELPGDLAGQPLLMKCLSSVKVTVQDIEIILQMHDAEARPWNLGVVMAAQMDSLPLQMLQRTQQLWHVELNCVSFARVPSRQSCNVIEENWDGAILPPPSTRMGDTCSAALPDDAACEDAVRTFIAEDLERVERPLRRAEKQLRCSTWRNSQHLWTINGLDGTTFQLPVDETTNVDDLSKIIAERNGMRAGGKLVLFAGGQILEDSSKLLQKEGCNRLFDLPRDINQSLLGVTLPRSLQTLTFGYSFNRSLKGVTLPSSLQTLTFGYKFNRSLEGVILPSSLQTLVFSWNFNQSLKGVTLPSSLRTLTFGNKFNQSLEGVILPSSLQTLVFSWKFNQSLKGVTLPSSLQTLAFGDEFNQSLEGVTLPSSLQTLTFGRLFDQSLEGVTLPSSLQTLTFGRLFDQSLEGVTLPSSLQTLAFGYKFNRSLEGVILPSSLQTLVFSWKFNQSLEGVTLPSSLQTLAFGRDFNQSLEGVTLPSSLETLTFGLEFNQSLEGVTFPSSLQTLTFGDEFNQSLEGVTLPSSLQTLTFGFKFNQSLEGVTLPRSLQTLTFGYNFNRSLKGVTLPSSLQTLTFGYKFNQSLEGVTFPSSLQTLTFGNEFNQSLEGVTLPSSLQALTFGNECDQSLEGVTLPSNLRELGLPGFDVCIHVPAASSAMTSGKVSLCSQHALELVHH</sequence>
<comment type="caution">
    <text evidence="3">The sequence shown here is derived from an EMBL/GenBank/DDBJ whole genome shotgun (WGS) entry which is preliminary data.</text>
</comment>
<protein>
    <submittedName>
        <fullName evidence="3">F-box and FNIP repeat-containing protein L60</fullName>
    </submittedName>
</protein>
<organism evidence="3 4">
    <name type="scientific">Durusdinium trenchii</name>
    <dbReference type="NCBI Taxonomy" id="1381693"/>
    <lineage>
        <taxon>Eukaryota</taxon>
        <taxon>Sar</taxon>
        <taxon>Alveolata</taxon>
        <taxon>Dinophyceae</taxon>
        <taxon>Suessiales</taxon>
        <taxon>Symbiodiniaceae</taxon>
        <taxon>Durusdinium</taxon>
    </lineage>
</organism>
<feature type="region of interest" description="Disordered" evidence="1">
    <location>
        <begin position="33"/>
        <end position="103"/>
    </location>
</feature>
<feature type="domain" description="Ubiquitin-like" evidence="2">
    <location>
        <begin position="419"/>
        <end position="472"/>
    </location>
</feature>
<dbReference type="Proteomes" id="UP001642464">
    <property type="component" value="Unassembled WGS sequence"/>
</dbReference>
<evidence type="ECO:0000256" key="1">
    <source>
        <dbReference type="SAM" id="MobiDB-lite"/>
    </source>
</evidence>
<dbReference type="SUPFAM" id="SSF52058">
    <property type="entry name" value="L domain-like"/>
    <property type="match status" value="1"/>
</dbReference>
<proteinExistence type="predicted"/>
<dbReference type="InterPro" id="IPR029071">
    <property type="entry name" value="Ubiquitin-like_domsf"/>
</dbReference>
<evidence type="ECO:0000259" key="2">
    <source>
        <dbReference type="PROSITE" id="PS50053"/>
    </source>
</evidence>
<reference evidence="3 4" key="1">
    <citation type="submission" date="2024-02" db="EMBL/GenBank/DDBJ databases">
        <authorList>
            <person name="Chen Y."/>
            <person name="Shah S."/>
            <person name="Dougan E. K."/>
            <person name="Thang M."/>
            <person name="Chan C."/>
        </authorList>
    </citation>
    <scope>NUCLEOTIDE SEQUENCE [LARGE SCALE GENOMIC DNA]</scope>
</reference>
<name>A0ABP0MTR6_9DINO</name>
<dbReference type="CDD" id="cd17039">
    <property type="entry name" value="Ubl_ubiquitin_like"/>
    <property type="match status" value="1"/>
</dbReference>
<gene>
    <name evidence="3" type="ORF">SCF082_LOCUS29588</name>
</gene>
<dbReference type="PROSITE" id="PS50053">
    <property type="entry name" value="UBIQUITIN_2"/>
    <property type="match status" value="1"/>
</dbReference>
<dbReference type="PANTHER" id="PTHR32134:SF169">
    <property type="entry name" value="FNIP REPEAT-CONTAINING PROTEIN-RELATED"/>
    <property type="match status" value="1"/>
</dbReference>
<dbReference type="Pfam" id="PF05725">
    <property type="entry name" value="FNIP"/>
    <property type="match status" value="9"/>
</dbReference>
<evidence type="ECO:0000313" key="4">
    <source>
        <dbReference type="Proteomes" id="UP001642464"/>
    </source>
</evidence>